<dbReference type="OrthoDB" id="425619at2759"/>
<dbReference type="Pfam" id="PF00078">
    <property type="entry name" value="RVT_1"/>
    <property type="match status" value="1"/>
</dbReference>
<dbReference type="EMBL" id="JANBOI010002435">
    <property type="protein sequence ID" value="KAJ1721883.1"/>
    <property type="molecule type" value="Genomic_DNA"/>
</dbReference>
<feature type="non-terminal residue" evidence="2">
    <location>
        <position position="565"/>
    </location>
</feature>
<gene>
    <name evidence="2" type="ORF">LPJ61_005988</name>
</gene>
<dbReference type="PANTHER" id="PTHR33064">
    <property type="entry name" value="POL PROTEIN"/>
    <property type="match status" value="1"/>
</dbReference>
<protein>
    <recommendedName>
        <fullName evidence="1">Reverse transcriptase domain-containing protein</fullName>
    </recommendedName>
</protein>
<dbReference type="SUPFAM" id="SSF56672">
    <property type="entry name" value="DNA/RNA polymerases"/>
    <property type="match status" value="1"/>
</dbReference>
<dbReference type="Gene3D" id="3.10.10.10">
    <property type="entry name" value="HIV Type 1 Reverse Transcriptase, subunit A, domain 1"/>
    <property type="match status" value="1"/>
</dbReference>
<dbReference type="Proteomes" id="UP001143981">
    <property type="component" value="Unassembled WGS sequence"/>
</dbReference>
<evidence type="ECO:0000313" key="2">
    <source>
        <dbReference type="EMBL" id="KAJ1721883.1"/>
    </source>
</evidence>
<dbReference type="InterPro" id="IPR043128">
    <property type="entry name" value="Rev_trsase/Diguanyl_cyclase"/>
</dbReference>
<feature type="domain" description="Reverse transcriptase" evidence="1">
    <location>
        <begin position="339"/>
        <end position="472"/>
    </location>
</feature>
<dbReference type="Gene3D" id="3.30.70.270">
    <property type="match status" value="1"/>
</dbReference>
<reference evidence="2" key="1">
    <citation type="submission" date="2022-07" db="EMBL/GenBank/DDBJ databases">
        <title>Phylogenomic reconstructions and comparative analyses of Kickxellomycotina fungi.</title>
        <authorList>
            <person name="Reynolds N.K."/>
            <person name="Stajich J.E."/>
            <person name="Barry K."/>
            <person name="Grigoriev I.V."/>
            <person name="Crous P."/>
            <person name="Smith M.E."/>
        </authorList>
    </citation>
    <scope>NUCLEOTIDE SEQUENCE</scope>
    <source>
        <strain evidence="2">BCRC 34381</strain>
    </source>
</reference>
<name>A0A9W7Y0R3_9FUNG</name>
<comment type="caution">
    <text evidence="2">The sequence shown here is derived from an EMBL/GenBank/DDBJ whole genome shotgun (WGS) entry which is preliminary data.</text>
</comment>
<sequence>MTTIPNASAKGIPVHAVGDTGLQVMLVTLEAARHLGLCITQHSHPLLKPLWPDGTPHVTYGHANIELCVENSPRAWAHAVIVDWCCHWEVLLGHDMLVTLGVSPASPAMLCCSNGATTIPDHASKHIDGLWHHTMEAAYEDFPDMAPSHDLATAVTAEPSAAAAQIPEPMHTCPMHAQLALPTSFFVEEHDDEFVCLDALYPEVMPNSISKCTHHQCTSRALAQALAAKLWTARSALREYPGGCPPPATYVLIQPPMRDGAKSLFIVQHLLSPAACKAIKNAAQVHLQYGIDEESGAFSQLLIFTKSKLGTDEHCILFDDSGNNCLNMRSVGMQLPHPAERVQFLRNACIVSSIDMASFFTQLYLAADVANFWVYDGTHYGKLCTWRMVQGNSESLAIAQAFLTHILGMTKSLRSKLLVYIDNVYLKDMAGNEVAHIMDVSIMLCCLAAANITVNMQKLLWCTTSGVEVLGHSWSANHSWAPFDHCIATLQSMDFPAMVSSIQCLCSGINSISEHIPWSQVLLAPFYEATGKVQLTKANQDALHEPWAALQQALLNVHALYVPLP</sequence>
<dbReference type="AlphaFoldDB" id="A0A9W7Y0R3"/>
<evidence type="ECO:0000313" key="3">
    <source>
        <dbReference type="Proteomes" id="UP001143981"/>
    </source>
</evidence>
<evidence type="ECO:0000259" key="1">
    <source>
        <dbReference type="Pfam" id="PF00078"/>
    </source>
</evidence>
<dbReference type="InterPro" id="IPR051320">
    <property type="entry name" value="Viral_Replic_Matur_Polypro"/>
</dbReference>
<keyword evidence="3" id="KW-1185">Reference proteome</keyword>
<proteinExistence type="predicted"/>
<dbReference type="InterPro" id="IPR000477">
    <property type="entry name" value="RT_dom"/>
</dbReference>
<dbReference type="PANTHER" id="PTHR33064:SF37">
    <property type="entry name" value="RIBONUCLEASE H"/>
    <property type="match status" value="1"/>
</dbReference>
<dbReference type="InterPro" id="IPR043502">
    <property type="entry name" value="DNA/RNA_pol_sf"/>
</dbReference>
<organism evidence="2 3">
    <name type="scientific">Coemansia biformis</name>
    <dbReference type="NCBI Taxonomy" id="1286918"/>
    <lineage>
        <taxon>Eukaryota</taxon>
        <taxon>Fungi</taxon>
        <taxon>Fungi incertae sedis</taxon>
        <taxon>Zoopagomycota</taxon>
        <taxon>Kickxellomycotina</taxon>
        <taxon>Kickxellomycetes</taxon>
        <taxon>Kickxellales</taxon>
        <taxon>Kickxellaceae</taxon>
        <taxon>Coemansia</taxon>
    </lineage>
</organism>
<accession>A0A9W7Y0R3</accession>